<dbReference type="Gene3D" id="3.30.450.40">
    <property type="match status" value="1"/>
</dbReference>
<dbReference type="InterPro" id="IPR029016">
    <property type="entry name" value="GAF-like_dom_sf"/>
</dbReference>
<dbReference type="Pfam" id="PF00990">
    <property type="entry name" value="GGDEF"/>
    <property type="match status" value="1"/>
</dbReference>
<evidence type="ECO:0000313" key="4">
    <source>
        <dbReference type="Proteomes" id="UP000193622"/>
    </source>
</evidence>
<gene>
    <name evidence="3" type="ORF">AWC12_01265</name>
</gene>
<organism evidence="3 4">
    <name type="scientific">Mycolicibacterium iranicum</name>
    <name type="common">Mycobacterium iranicum</name>
    <dbReference type="NCBI Taxonomy" id="912594"/>
    <lineage>
        <taxon>Bacteria</taxon>
        <taxon>Bacillati</taxon>
        <taxon>Actinomycetota</taxon>
        <taxon>Actinomycetes</taxon>
        <taxon>Mycobacteriales</taxon>
        <taxon>Mycobacteriaceae</taxon>
        <taxon>Mycolicibacterium</taxon>
    </lineage>
</organism>
<sequence length="366" mass="40341">MSAMRVSPLPVDADADTSDADYVRGMARLLQGVQELSLARSLPEIQKVVRTAARELTGCDGATFVLRDNGKCYYADEYAIAPLWKGSRFPMEICISGWAMLNREAAIIPDIYVDNRIPHEAYRPTFVKSLVMVPIRKLDPVGAIGNYWARERQPTPREVSLLQALADSTSIAMEHVQIYAELEQRVRDRTAELEQANEEIRQLSLTDDLTGLNNRRGFHLLANAALLAARTHGHDSALAFLDIDGLKQVNDADGHDVGDKLITDVAGVLRDTMGRSDIVARLGGDEFSVLIPEFNDDAAVLKARLMDAFRRFNETASRRYQLAASMGVTEVPHTDISTLDELLARADELMYADKKARSAGIAGIAG</sequence>
<dbReference type="InterPro" id="IPR000160">
    <property type="entry name" value="GGDEF_dom"/>
</dbReference>
<dbReference type="AlphaFoldDB" id="A0A1X1X2Q5"/>
<dbReference type="EMBL" id="LQPC01000002">
    <property type="protein sequence ID" value="ORV93165.1"/>
    <property type="molecule type" value="Genomic_DNA"/>
</dbReference>
<dbReference type="Pfam" id="PF13185">
    <property type="entry name" value="GAF_2"/>
    <property type="match status" value="1"/>
</dbReference>
<dbReference type="PROSITE" id="PS50887">
    <property type="entry name" value="GGDEF"/>
    <property type="match status" value="1"/>
</dbReference>
<dbReference type="PANTHER" id="PTHR45138">
    <property type="entry name" value="REGULATORY COMPONENTS OF SENSORY TRANSDUCTION SYSTEM"/>
    <property type="match status" value="1"/>
</dbReference>
<dbReference type="InterPro" id="IPR003018">
    <property type="entry name" value="GAF"/>
</dbReference>
<name>A0A1X1X2Q5_MYCIR</name>
<evidence type="ECO:0000259" key="2">
    <source>
        <dbReference type="PROSITE" id="PS50887"/>
    </source>
</evidence>
<dbReference type="CDD" id="cd01949">
    <property type="entry name" value="GGDEF"/>
    <property type="match status" value="1"/>
</dbReference>
<dbReference type="PANTHER" id="PTHR45138:SF9">
    <property type="entry name" value="DIGUANYLATE CYCLASE DGCM-RELATED"/>
    <property type="match status" value="1"/>
</dbReference>
<feature type="coiled-coil region" evidence="1">
    <location>
        <begin position="179"/>
        <end position="206"/>
    </location>
</feature>
<accession>A0A1X1X2Q5</accession>
<evidence type="ECO:0000313" key="3">
    <source>
        <dbReference type="EMBL" id="ORV93165.1"/>
    </source>
</evidence>
<dbReference type="SMART" id="SM00267">
    <property type="entry name" value="GGDEF"/>
    <property type="match status" value="1"/>
</dbReference>
<reference evidence="3 4" key="1">
    <citation type="submission" date="2016-01" db="EMBL/GenBank/DDBJ databases">
        <title>The new phylogeny of the genus Mycobacterium.</title>
        <authorList>
            <person name="Tarcisio F."/>
            <person name="Conor M."/>
            <person name="Antonella G."/>
            <person name="Elisabetta G."/>
            <person name="Giulia F.S."/>
            <person name="Sara T."/>
            <person name="Anna F."/>
            <person name="Clotilde B."/>
            <person name="Roberto B."/>
            <person name="Veronica D.S."/>
            <person name="Fabio R."/>
            <person name="Monica P."/>
            <person name="Olivier J."/>
            <person name="Enrico T."/>
            <person name="Nicola S."/>
        </authorList>
    </citation>
    <scope>NUCLEOTIDE SEQUENCE [LARGE SCALE GENOMIC DNA]</scope>
    <source>
        <strain evidence="3 4">DSM 45541</strain>
    </source>
</reference>
<feature type="domain" description="GGDEF" evidence="2">
    <location>
        <begin position="234"/>
        <end position="366"/>
    </location>
</feature>
<dbReference type="SUPFAM" id="SSF55781">
    <property type="entry name" value="GAF domain-like"/>
    <property type="match status" value="1"/>
</dbReference>
<evidence type="ECO:0000256" key="1">
    <source>
        <dbReference type="SAM" id="Coils"/>
    </source>
</evidence>
<dbReference type="RefSeq" id="WP_085171733.1">
    <property type="nucleotide sequence ID" value="NZ_LQPC01000002.1"/>
</dbReference>
<dbReference type="InterPro" id="IPR043128">
    <property type="entry name" value="Rev_trsase/Diguanyl_cyclase"/>
</dbReference>
<dbReference type="Gene3D" id="3.30.70.270">
    <property type="match status" value="1"/>
</dbReference>
<dbReference type="InterPro" id="IPR050469">
    <property type="entry name" value="Diguanylate_Cyclase"/>
</dbReference>
<dbReference type="InterPro" id="IPR029787">
    <property type="entry name" value="Nucleotide_cyclase"/>
</dbReference>
<protein>
    <submittedName>
        <fullName evidence="3">Diguanylate cyclase</fullName>
    </submittedName>
</protein>
<comment type="caution">
    <text evidence="3">The sequence shown here is derived from an EMBL/GenBank/DDBJ whole genome shotgun (WGS) entry which is preliminary data.</text>
</comment>
<dbReference type="GO" id="GO:0052621">
    <property type="term" value="F:diguanylate cyclase activity"/>
    <property type="evidence" value="ECO:0007669"/>
    <property type="project" value="TreeGrafter"/>
</dbReference>
<proteinExistence type="predicted"/>
<keyword evidence="1" id="KW-0175">Coiled coil</keyword>
<dbReference type="SMART" id="SM00065">
    <property type="entry name" value="GAF"/>
    <property type="match status" value="1"/>
</dbReference>
<dbReference type="SUPFAM" id="SSF55073">
    <property type="entry name" value="Nucleotide cyclase"/>
    <property type="match status" value="1"/>
</dbReference>
<dbReference type="Proteomes" id="UP000193622">
    <property type="component" value="Unassembled WGS sequence"/>
</dbReference>
<dbReference type="NCBIfam" id="TIGR00254">
    <property type="entry name" value="GGDEF"/>
    <property type="match status" value="1"/>
</dbReference>